<dbReference type="PANTHER" id="PTHR30146:SF109">
    <property type="entry name" value="HTH-TYPE TRANSCRIPTIONAL REGULATOR GALS"/>
    <property type="match status" value="1"/>
</dbReference>
<dbReference type="RefSeq" id="WP_271172756.1">
    <property type="nucleotide sequence ID" value="NZ_BSEJ01000004.1"/>
</dbReference>
<evidence type="ECO:0000256" key="2">
    <source>
        <dbReference type="ARBA" id="ARBA00023125"/>
    </source>
</evidence>
<evidence type="ECO:0000313" key="6">
    <source>
        <dbReference type="Proteomes" id="UP001142462"/>
    </source>
</evidence>
<dbReference type="AlphaFoldDB" id="A0A9W6LW57"/>
<dbReference type="InterPro" id="IPR046335">
    <property type="entry name" value="LacI/GalR-like_sensor"/>
</dbReference>
<dbReference type="Proteomes" id="UP001142462">
    <property type="component" value="Unassembled WGS sequence"/>
</dbReference>
<protein>
    <recommendedName>
        <fullName evidence="4">HTH lacI-type domain-containing protein</fullName>
    </recommendedName>
</protein>
<accession>A0A9W6LW57</accession>
<dbReference type="InterPro" id="IPR010982">
    <property type="entry name" value="Lambda_DNA-bd_dom_sf"/>
</dbReference>
<gene>
    <name evidence="5" type="ORF">GCM10017576_11750</name>
</gene>
<evidence type="ECO:0000256" key="3">
    <source>
        <dbReference type="ARBA" id="ARBA00023163"/>
    </source>
</evidence>
<dbReference type="SUPFAM" id="SSF53822">
    <property type="entry name" value="Periplasmic binding protein-like I"/>
    <property type="match status" value="1"/>
</dbReference>
<dbReference type="Gene3D" id="1.10.260.40">
    <property type="entry name" value="lambda repressor-like DNA-binding domains"/>
    <property type="match status" value="1"/>
</dbReference>
<sequence>MTAKLRISDVAKHAGVSPATVSRVMNGNPKVDPALVQRVQDAAAELGYTASPLARSLALGKTQTVAVLVPDLGNPTFQAILRTLSRAAAGDGYHVLVADSAEVAADEAALALQARRRTDGVVLVAPRMPDDELAAALPRLAPAVLVNRGGDGAPVVAADYGRGLRELIEHLRMLGHRRLLYLAGVPGSASNARRVAAIAEARAAHPDLDIAEAPCGTGFADGSAAVATVRAHEATAVLAYNDLVAMGLLSALHEEGVAVPHEVSVTGFDDIPFARYTTPPLTTASVPTDRMGELAWSAMRALLEDDAAAPPVVLAPTLAVRGSTAPPPAS</sequence>
<dbReference type="InterPro" id="IPR000843">
    <property type="entry name" value="HTH_LacI"/>
</dbReference>
<feature type="domain" description="HTH lacI-type" evidence="4">
    <location>
        <begin position="5"/>
        <end position="59"/>
    </location>
</feature>
<evidence type="ECO:0000256" key="1">
    <source>
        <dbReference type="ARBA" id="ARBA00023015"/>
    </source>
</evidence>
<reference evidence="5" key="1">
    <citation type="journal article" date="2014" name="Int. J. Syst. Evol. Microbiol.">
        <title>Complete genome sequence of Corynebacterium casei LMG S-19264T (=DSM 44701T), isolated from a smear-ripened cheese.</title>
        <authorList>
            <consortium name="US DOE Joint Genome Institute (JGI-PGF)"/>
            <person name="Walter F."/>
            <person name="Albersmeier A."/>
            <person name="Kalinowski J."/>
            <person name="Ruckert C."/>
        </authorList>
    </citation>
    <scope>NUCLEOTIDE SEQUENCE</scope>
    <source>
        <strain evidence="5">VKM Ac-1020</strain>
    </source>
</reference>
<keyword evidence="3" id="KW-0804">Transcription</keyword>
<dbReference type="PANTHER" id="PTHR30146">
    <property type="entry name" value="LACI-RELATED TRANSCRIPTIONAL REPRESSOR"/>
    <property type="match status" value="1"/>
</dbReference>
<keyword evidence="1" id="KW-0805">Transcription regulation</keyword>
<dbReference type="Gene3D" id="3.40.50.2300">
    <property type="match status" value="2"/>
</dbReference>
<proteinExistence type="predicted"/>
<reference evidence="5" key="2">
    <citation type="submission" date="2023-01" db="EMBL/GenBank/DDBJ databases">
        <authorList>
            <person name="Sun Q."/>
            <person name="Evtushenko L."/>
        </authorList>
    </citation>
    <scope>NUCLEOTIDE SEQUENCE</scope>
    <source>
        <strain evidence="5">VKM Ac-1020</strain>
    </source>
</reference>
<name>A0A9W6LW57_9MICO</name>
<comment type="caution">
    <text evidence="5">The sequence shown here is derived from an EMBL/GenBank/DDBJ whole genome shotgun (WGS) entry which is preliminary data.</text>
</comment>
<dbReference type="GO" id="GO:0003700">
    <property type="term" value="F:DNA-binding transcription factor activity"/>
    <property type="evidence" value="ECO:0007669"/>
    <property type="project" value="TreeGrafter"/>
</dbReference>
<keyword evidence="6" id="KW-1185">Reference proteome</keyword>
<dbReference type="CDD" id="cd01392">
    <property type="entry name" value="HTH_LacI"/>
    <property type="match status" value="1"/>
</dbReference>
<dbReference type="InterPro" id="IPR028082">
    <property type="entry name" value="Peripla_BP_I"/>
</dbReference>
<evidence type="ECO:0000259" key="4">
    <source>
        <dbReference type="PROSITE" id="PS50932"/>
    </source>
</evidence>
<dbReference type="PRINTS" id="PR00036">
    <property type="entry name" value="HTHLACI"/>
</dbReference>
<dbReference type="SMART" id="SM00354">
    <property type="entry name" value="HTH_LACI"/>
    <property type="match status" value="1"/>
</dbReference>
<dbReference type="CDD" id="cd06267">
    <property type="entry name" value="PBP1_LacI_sugar_binding-like"/>
    <property type="match status" value="1"/>
</dbReference>
<dbReference type="GO" id="GO:0000976">
    <property type="term" value="F:transcription cis-regulatory region binding"/>
    <property type="evidence" value="ECO:0007669"/>
    <property type="project" value="TreeGrafter"/>
</dbReference>
<evidence type="ECO:0000313" key="5">
    <source>
        <dbReference type="EMBL" id="GLJ61046.1"/>
    </source>
</evidence>
<dbReference type="SUPFAM" id="SSF47413">
    <property type="entry name" value="lambda repressor-like DNA-binding domains"/>
    <property type="match status" value="1"/>
</dbReference>
<organism evidence="5 6">
    <name type="scientific">Microbacterium barkeri</name>
    <dbReference type="NCBI Taxonomy" id="33917"/>
    <lineage>
        <taxon>Bacteria</taxon>
        <taxon>Bacillati</taxon>
        <taxon>Actinomycetota</taxon>
        <taxon>Actinomycetes</taxon>
        <taxon>Micrococcales</taxon>
        <taxon>Microbacteriaceae</taxon>
        <taxon>Microbacterium</taxon>
    </lineage>
</organism>
<dbReference type="EMBL" id="BSEJ01000004">
    <property type="protein sequence ID" value="GLJ61046.1"/>
    <property type="molecule type" value="Genomic_DNA"/>
</dbReference>
<keyword evidence="2" id="KW-0238">DNA-binding</keyword>
<dbReference type="PROSITE" id="PS50932">
    <property type="entry name" value="HTH_LACI_2"/>
    <property type="match status" value="1"/>
</dbReference>
<dbReference type="Pfam" id="PF00356">
    <property type="entry name" value="LacI"/>
    <property type="match status" value="1"/>
</dbReference>
<dbReference type="Pfam" id="PF13377">
    <property type="entry name" value="Peripla_BP_3"/>
    <property type="match status" value="1"/>
</dbReference>
<dbReference type="PROSITE" id="PS00356">
    <property type="entry name" value="HTH_LACI_1"/>
    <property type="match status" value="1"/>
</dbReference>